<evidence type="ECO:0000313" key="3">
    <source>
        <dbReference type="Proteomes" id="UP001050975"/>
    </source>
</evidence>
<dbReference type="Pfam" id="PF00089">
    <property type="entry name" value="Trypsin"/>
    <property type="match status" value="1"/>
</dbReference>
<comment type="caution">
    <text evidence="2">The sequence shown here is derived from an EMBL/GenBank/DDBJ whole genome shotgun (WGS) entry which is preliminary data.</text>
</comment>
<evidence type="ECO:0000259" key="1">
    <source>
        <dbReference type="Pfam" id="PF00089"/>
    </source>
</evidence>
<dbReference type="Gene3D" id="2.40.10.10">
    <property type="entry name" value="Trypsin-like serine proteases"/>
    <property type="match status" value="1"/>
</dbReference>
<reference evidence="2" key="1">
    <citation type="submission" date="2019-10" db="EMBL/GenBank/DDBJ databases">
        <title>Draft genome sequece of Microseira wollei NIES-4236.</title>
        <authorList>
            <person name="Yamaguchi H."/>
            <person name="Suzuki S."/>
            <person name="Kawachi M."/>
        </authorList>
    </citation>
    <scope>NUCLEOTIDE SEQUENCE</scope>
    <source>
        <strain evidence="2">NIES-4236</strain>
    </source>
</reference>
<proteinExistence type="predicted"/>
<name>A0AAV3XHP1_9CYAN</name>
<feature type="domain" description="Peptidase S1" evidence="1">
    <location>
        <begin position="131"/>
        <end position="176"/>
    </location>
</feature>
<dbReference type="InterPro" id="IPR001254">
    <property type="entry name" value="Trypsin_dom"/>
</dbReference>
<evidence type="ECO:0000313" key="2">
    <source>
        <dbReference type="EMBL" id="GET40981.1"/>
    </source>
</evidence>
<accession>A0AAV3XHP1</accession>
<gene>
    <name evidence="2" type="ORF">MiSe_57930</name>
</gene>
<dbReference type="InterPro" id="IPR013424">
    <property type="entry name" value="Ice-binding_C"/>
</dbReference>
<dbReference type="RefSeq" id="WP_226587208.1">
    <property type="nucleotide sequence ID" value="NZ_BLAY01000105.1"/>
</dbReference>
<dbReference type="InterPro" id="IPR009003">
    <property type="entry name" value="Peptidase_S1_PA"/>
</dbReference>
<protein>
    <recommendedName>
        <fullName evidence="1">Peptidase S1 domain-containing protein</fullName>
    </recommendedName>
</protein>
<dbReference type="GO" id="GO:0006508">
    <property type="term" value="P:proteolysis"/>
    <property type="evidence" value="ECO:0007669"/>
    <property type="project" value="InterPro"/>
</dbReference>
<dbReference type="SUPFAM" id="SSF50494">
    <property type="entry name" value="Trypsin-like serine proteases"/>
    <property type="match status" value="1"/>
</dbReference>
<keyword evidence="3" id="KW-1185">Reference proteome</keyword>
<dbReference type="NCBIfam" id="TIGR02595">
    <property type="entry name" value="PEP_CTERM"/>
    <property type="match status" value="1"/>
</dbReference>
<dbReference type="AlphaFoldDB" id="A0AAV3XHP1"/>
<dbReference type="GO" id="GO:0004252">
    <property type="term" value="F:serine-type endopeptidase activity"/>
    <property type="evidence" value="ECO:0007669"/>
    <property type="project" value="InterPro"/>
</dbReference>
<organism evidence="2 3">
    <name type="scientific">Microseira wollei NIES-4236</name>
    <dbReference type="NCBI Taxonomy" id="2530354"/>
    <lineage>
        <taxon>Bacteria</taxon>
        <taxon>Bacillati</taxon>
        <taxon>Cyanobacteriota</taxon>
        <taxon>Cyanophyceae</taxon>
        <taxon>Oscillatoriophycideae</taxon>
        <taxon>Aerosakkonematales</taxon>
        <taxon>Aerosakkonemataceae</taxon>
        <taxon>Microseira</taxon>
    </lineage>
</organism>
<dbReference type="EMBL" id="BLAY01000105">
    <property type="protein sequence ID" value="GET40981.1"/>
    <property type="molecule type" value="Genomic_DNA"/>
</dbReference>
<sequence length="274" mass="29693">MQNQAAIWSGRYTVTNAIGHRGWLGSSGNLGAGFDIALLRLRSAVTNVTPAPPFSDLSEDMQVGTYVGYGATGTGLSGWVRNEGVKRGGQNIIGLGSRLGFSDRVLVSDFDSPLSANSSDRLSIPLNLEYNVAPGDSGGGMLINNRVAGVNSFIRGRAGYGDISASTRVSSHTNWINLILGRSWTSNPTNPWTGFTPTNLQYASATDLLQFPILEQSYEYDDWDETLDNRISITWEAPEELEKYVPEPTSIFGLIASALLVGLLRKRQPKMKVC</sequence>
<dbReference type="Proteomes" id="UP001050975">
    <property type="component" value="Unassembled WGS sequence"/>
</dbReference>
<dbReference type="InterPro" id="IPR043504">
    <property type="entry name" value="Peptidase_S1_PA_chymotrypsin"/>
</dbReference>